<feature type="region of interest" description="Disordered" evidence="1">
    <location>
        <begin position="22"/>
        <end position="43"/>
    </location>
</feature>
<keyword evidence="3" id="KW-1185">Reference proteome</keyword>
<accession>A0ABV1F5E8</accession>
<reference evidence="2 3" key="1">
    <citation type="submission" date="2024-03" db="EMBL/GenBank/DDBJ databases">
        <title>Human intestinal bacterial collection.</title>
        <authorList>
            <person name="Pauvert C."/>
            <person name="Hitch T.C.A."/>
            <person name="Clavel T."/>
        </authorList>
    </citation>
    <scope>NUCLEOTIDE SEQUENCE [LARGE SCALE GENOMIC DNA]</scope>
    <source>
        <strain evidence="2 3">CLA-SR-H024</strain>
    </source>
</reference>
<organism evidence="2 3">
    <name type="scientific">Niallia hominis</name>
    <dbReference type="NCBI Taxonomy" id="3133173"/>
    <lineage>
        <taxon>Bacteria</taxon>
        <taxon>Bacillati</taxon>
        <taxon>Bacillota</taxon>
        <taxon>Bacilli</taxon>
        <taxon>Bacillales</taxon>
        <taxon>Bacillaceae</taxon>
        <taxon>Niallia</taxon>
    </lineage>
</organism>
<dbReference type="Pfam" id="PF11666">
    <property type="entry name" value="DUF2933"/>
    <property type="match status" value="1"/>
</dbReference>
<dbReference type="RefSeq" id="WP_031538409.1">
    <property type="nucleotide sequence ID" value="NZ_JBBMFN010000117.1"/>
</dbReference>
<name>A0ABV1F5E8_9BACI</name>
<sequence length="67" mass="7709">MEWLLLLLCPLMMIFMMKGMGGHGHKQHGHDSHSSEVLDKKMSNLELENEKLRKEIDSLSAMVKKES</sequence>
<evidence type="ECO:0000313" key="3">
    <source>
        <dbReference type="Proteomes" id="UP001465426"/>
    </source>
</evidence>
<gene>
    <name evidence="2" type="ORF">WMO63_23195</name>
</gene>
<dbReference type="Proteomes" id="UP001465426">
    <property type="component" value="Unassembled WGS sequence"/>
</dbReference>
<feature type="compositionally biased region" description="Basic and acidic residues" evidence="1">
    <location>
        <begin position="29"/>
        <end position="43"/>
    </location>
</feature>
<dbReference type="EMBL" id="JBBMFN010000117">
    <property type="protein sequence ID" value="MEQ2468562.1"/>
    <property type="molecule type" value="Genomic_DNA"/>
</dbReference>
<dbReference type="InterPro" id="IPR021682">
    <property type="entry name" value="DUF2933"/>
</dbReference>
<protein>
    <submittedName>
        <fullName evidence="2">DUF2933 domain-containing protein</fullName>
    </submittedName>
</protein>
<evidence type="ECO:0000256" key="1">
    <source>
        <dbReference type="SAM" id="MobiDB-lite"/>
    </source>
</evidence>
<comment type="caution">
    <text evidence="2">The sequence shown here is derived from an EMBL/GenBank/DDBJ whole genome shotgun (WGS) entry which is preliminary data.</text>
</comment>
<evidence type="ECO:0000313" key="2">
    <source>
        <dbReference type="EMBL" id="MEQ2468562.1"/>
    </source>
</evidence>
<proteinExistence type="predicted"/>